<evidence type="ECO:0000259" key="12">
    <source>
        <dbReference type="Pfam" id="PF13609"/>
    </source>
</evidence>
<evidence type="ECO:0000256" key="1">
    <source>
        <dbReference type="ARBA" id="ARBA00004571"/>
    </source>
</evidence>
<accession>A0ABV1LWY6</accession>
<dbReference type="PANTHER" id="PTHR34501">
    <property type="entry name" value="PROTEIN YDDL-RELATED"/>
    <property type="match status" value="1"/>
</dbReference>
<evidence type="ECO:0000256" key="5">
    <source>
        <dbReference type="ARBA" id="ARBA00022692"/>
    </source>
</evidence>
<keyword evidence="8" id="KW-0626">Porin</keyword>
<evidence type="ECO:0000256" key="7">
    <source>
        <dbReference type="ARBA" id="ARBA00023065"/>
    </source>
</evidence>
<evidence type="ECO:0000256" key="8">
    <source>
        <dbReference type="ARBA" id="ARBA00023114"/>
    </source>
</evidence>
<keyword evidence="14" id="KW-1185">Reference proteome</keyword>
<evidence type="ECO:0000256" key="2">
    <source>
        <dbReference type="ARBA" id="ARBA00011233"/>
    </source>
</evidence>
<evidence type="ECO:0000313" key="13">
    <source>
        <dbReference type="EMBL" id="MEQ5843772.1"/>
    </source>
</evidence>
<dbReference type="Gene3D" id="2.40.160.10">
    <property type="entry name" value="Porin"/>
    <property type="match status" value="1"/>
</dbReference>
<evidence type="ECO:0000256" key="6">
    <source>
        <dbReference type="ARBA" id="ARBA00022729"/>
    </source>
</evidence>
<feature type="chain" id="PRO_5046160674" evidence="11">
    <location>
        <begin position="19"/>
        <end position="347"/>
    </location>
</feature>
<dbReference type="RefSeq" id="WP_349545378.1">
    <property type="nucleotide sequence ID" value="NZ_JAOALG010000002.1"/>
</dbReference>
<gene>
    <name evidence="13" type="ORF">N0A02_30395</name>
</gene>
<dbReference type="InterPro" id="IPR033900">
    <property type="entry name" value="Gram_neg_porin_domain"/>
</dbReference>
<evidence type="ECO:0000313" key="14">
    <source>
        <dbReference type="Proteomes" id="UP001469089"/>
    </source>
</evidence>
<name>A0ABV1LWY6_9BURK</name>
<comment type="subcellular location">
    <subcellularLocation>
        <location evidence="1">Cell outer membrane</location>
        <topology evidence="1">Multi-pass membrane protein</topology>
    </subcellularLocation>
</comment>
<sequence length="347" mass="36545">MKRYFALLVTVTVNSSYAQSSVSLYGTIDGGLTYTNRVSTGTKTGSNLQFVSGNSLGENWGLTGTEDLGGGWHTNFALESGFASSNGTAARQGVMFGRQAYVGLSGPWGSVTTGRQWDLIGTTFPYYSIGALTPAGLLAWGLHSYAAGGYALDDRVWGVGVNNAVKYTSPDIHGLSFSAMYGFGNVAGSLGTDSIDNVVASYNDANLSASVGFITVHNVTSASNLLEYAGGASYKVDNLKIFGMVTSVQLTGEGKPRAVTFEAGATYYVSPTILIGGSYQFQERKNLASANQLTFVTDYFLSKRTDVYVAAALGHDHAFGSQVQAAYGAPSDTDAQTAVRAGIRHHF</sequence>
<evidence type="ECO:0000256" key="11">
    <source>
        <dbReference type="SAM" id="SignalP"/>
    </source>
</evidence>
<dbReference type="InterPro" id="IPR023614">
    <property type="entry name" value="Porin_dom_sf"/>
</dbReference>
<evidence type="ECO:0000256" key="3">
    <source>
        <dbReference type="ARBA" id="ARBA00022448"/>
    </source>
</evidence>
<reference evidence="13 14" key="1">
    <citation type="journal article" date="2024" name="Chem. Sci.">
        <title>Discovery of a lagriamide polyketide by integrated genome mining, isotopic labeling, and untargeted metabolomics.</title>
        <authorList>
            <person name="Fergusson C.H."/>
            <person name="Saulog J."/>
            <person name="Paulo B.S."/>
            <person name="Wilson D.M."/>
            <person name="Liu D.Y."/>
            <person name="Morehouse N.J."/>
            <person name="Waterworth S."/>
            <person name="Barkei J."/>
            <person name="Gray C.A."/>
            <person name="Kwan J.C."/>
            <person name="Eustaquio A.S."/>
            <person name="Linington R.G."/>
        </authorList>
    </citation>
    <scope>NUCLEOTIDE SEQUENCE [LARGE SCALE GENOMIC DNA]</scope>
    <source>
        <strain evidence="13 14">RL17-338-BIF-B</strain>
    </source>
</reference>
<protein>
    <submittedName>
        <fullName evidence="13">Porin</fullName>
    </submittedName>
</protein>
<dbReference type="SUPFAM" id="SSF56935">
    <property type="entry name" value="Porins"/>
    <property type="match status" value="1"/>
</dbReference>
<dbReference type="Pfam" id="PF13609">
    <property type="entry name" value="Porin_4"/>
    <property type="match status" value="1"/>
</dbReference>
<dbReference type="EMBL" id="JAOALG010000002">
    <property type="protein sequence ID" value="MEQ5843772.1"/>
    <property type="molecule type" value="Genomic_DNA"/>
</dbReference>
<comment type="caution">
    <text evidence="13">The sequence shown here is derived from an EMBL/GenBank/DDBJ whole genome shotgun (WGS) entry which is preliminary data.</text>
</comment>
<dbReference type="Proteomes" id="UP001469089">
    <property type="component" value="Unassembled WGS sequence"/>
</dbReference>
<proteinExistence type="predicted"/>
<evidence type="ECO:0000256" key="9">
    <source>
        <dbReference type="ARBA" id="ARBA00023136"/>
    </source>
</evidence>
<organism evidence="13 14">
    <name type="scientific">Paraburkholderia acidicola</name>
    <dbReference type="NCBI Taxonomy" id="1912599"/>
    <lineage>
        <taxon>Bacteria</taxon>
        <taxon>Pseudomonadati</taxon>
        <taxon>Pseudomonadota</taxon>
        <taxon>Betaproteobacteria</taxon>
        <taxon>Burkholderiales</taxon>
        <taxon>Burkholderiaceae</taxon>
        <taxon>Paraburkholderia</taxon>
    </lineage>
</organism>
<keyword evidence="6 11" id="KW-0732">Signal</keyword>
<feature type="domain" description="Porin" evidence="12">
    <location>
        <begin position="11"/>
        <end position="312"/>
    </location>
</feature>
<dbReference type="PANTHER" id="PTHR34501:SF9">
    <property type="entry name" value="MAJOR OUTER MEMBRANE PROTEIN P.IA"/>
    <property type="match status" value="1"/>
</dbReference>
<keyword evidence="4" id="KW-1134">Transmembrane beta strand</keyword>
<dbReference type="CDD" id="cd00342">
    <property type="entry name" value="gram_neg_porins"/>
    <property type="match status" value="1"/>
</dbReference>
<keyword evidence="9" id="KW-0472">Membrane</keyword>
<keyword evidence="10" id="KW-0998">Cell outer membrane</keyword>
<keyword evidence="5" id="KW-0812">Transmembrane</keyword>
<dbReference type="InterPro" id="IPR050298">
    <property type="entry name" value="Gram-neg_bact_OMP"/>
</dbReference>
<evidence type="ECO:0000256" key="4">
    <source>
        <dbReference type="ARBA" id="ARBA00022452"/>
    </source>
</evidence>
<comment type="subunit">
    <text evidence="2">Homotrimer.</text>
</comment>
<feature type="signal peptide" evidence="11">
    <location>
        <begin position="1"/>
        <end position="18"/>
    </location>
</feature>
<keyword evidence="7" id="KW-0406">Ion transport</keyword>
<keyword evidence="3" id="KW-0813">Transport</keyword>
<evidence type="ECO:0000256" key="10">
    <source>
        <dbReference type="ARBA" id="ARBA00023237"/>
    </source>
</evidence>